<dbReference type="PANTHER" id="PTHR21599:SF0">
    <property type="entry name" value="GLYCERATE KINASE"/>
    <property type="match status" value="1"/>
</dbReference>
<dbReference type="InterPro" id="IPR018193">
    <property type="entry name" value="Glyc_kinase_flavodox-like_fold"/>
</dbReference>
<dbReference type="Proteomes" id="UP000593802">
    <property type="component" value="Chromosome"/>
</dbReference>
<dbReference type="GO" id="GO:0031388">
    <property type="term" value="P:organic acid phosphorylation"/>
    <property type="evidence" value="ECO:0007669"/>
    <property type="project" value="UniProtKB-UniRule"/>
</dbReference>
<accession>A0A7I8DGP6</accession>
<evidence type="ECO:0000313" key="5">
    <source>
        <dbReference type="EMBL" id="BCJ88046.1"/>
    </source>
</evidence>
<dbReference type="KEGG" id="eff:skT53_30310"/>
<protein>
    <submittedName>
        <fullName evidence="5">Glycerate kinase</fullName>
    </submittedName>
</protein>
<dbReference type="GO" id="GO:0008887">
    <property type="term" value="F:glycerate kinase activity"/>
    <property type="evidence" value="ECO:0007669"/>
    <property type="project" value="UniProtKB-UniRule"/>
</dbReference>
<proteinExistence type="inferred from homology"/>
<dbReference type="PIRSF" id="PIRSF006078">
    <property type="entry name" value="GlxK"/>
    <property type="match status" value="1"/>
</dbReference>
<dbReference type="PANTHER" id="PTHR21599">
    <property type="entry name" value="GLYCERATE KINASE"/>
    <property type="match status" value="1"/>
</dbReference>
<evidence type="ECO:0000256" key="2">
    <source>
        <dbReference type="ARBA" id="ARBA00022679"/>
    </source>
</evidence>
<dbReference type="SUPFAM" id="SSF110738">
    <property type="entry name" value="Glycerate kinase I"/>
    <property type="match status" value="1"/>
</dbReference>
<reference evidence="5 6" key="1">
    <citation type="submission" date="2020-08" db="EMBL/GenBank/DDBJ databases">
        <title>Complete Genome Sequence of Effusibacillus dendaii Strain skT53, Isolated from Farmland soil.</title>
        <authorList>
            <person name="Konishi T."/>
            <person name="Kawasaki H."/>
        </authorList>
    </citation>
    <scope>NUCLEOTIDE SEQUENCE [LARGE SCALE GENOMIC DNA]</scope>
    <source>
        <strain evidence="6">skT53</strain>
    </source>
</reference>
<evidence type="ECO:0000313" key="6">
    <source>
        <dbReference type="Proteomes" id="UP000593802"/>
    </source>
</evidence>
<keyword evidence="6" id="KW-1185">Reference proteome</keyword>
<sequence>MKIVLAPDSFKGSLTAKEVCDAMEEGIRRVIPAADIVKIPMADGGEGTVQSLVDTTGGQILTEVVTGPIGQKVTAKYGILGDGQTAVIEMAEASGLYLVPADKRNPLLTSTYGTGELIRAALDRGCRKFILGIGGSATNDGGAGMAQALGVRFIDSNNQELPFGGGSLDKLERLDLSAVDSRLAECSFTVACDVDNPLTGPQGASHIFGPQKGATPEMIRLLDANLSHYAAVVEKQLNRSIQNLPGAGAAGGLGFAMVAFLNAVLKRGIDIVIEATDLPRQVMGADLVLSGEGQCDGQTVRGKTPFGVAKTAQTAGVPVILIAGSIGQGVEELYSHGVCSVFSIVDRPMSLQEAMERAVELIANTVERVMRTRFLA</sequence>
<dbReference type="RefSeq" id="WP_200758674.1">
    <property type="nucleotide sequence ID" value="NZ_AP023366.1"/>
</dbReference>
<dbReference type="AlphaFoldDB" id="A0A7I8DGP6"/>
<dbReference type="Pfam" id="PF02595">
    <property type="entry name" value="Gly_kinase"/>
    <property type="match status" value="1"/>
</dbReference>
<keyword evidence="2 4" id="KW-0808">Transferase</keyword>
<dbReference type="Gene3D" id="3.40.50.10350">
    <property type="entry name" value="Glycerate kinase, domain 1"/>
    <property type="match status" value="1"/>
</dbReference>
<name>A0A7I8DGP6_9BACL</name>
<organism evidence="5 6">
    <name type="scientific">Effusibacillus dendaii</name>
    <dbReference type="NCBI Taxonomy" id="2743772"/>
    <lineage>
        <taxon>Bacteria</taxon>
        <taxon>Bacillati</taxon>
        <taxon>Bacillota</taxon>
        <taxon>Bacilli</taxon>
        <taxon>Bacillales</taxon>
        <taxon>Alicyclobacillaceae</taxon>
        <taxon>Effusibacillus</taxon>
    </lineage>
</organism>
<keyword evidence="3 4" id="KW-0418">Kinase</keyword>
<evidence type="ECO:0000256" key="1">
    <source>
        <dbReference type="ARBA" id="ARBA00006284"/>
    </source>
</evidence>
<gene>
    <name evidence="5" type="primary">glxK</name>
    <name evidence="5" type="ORF">skT53_30310</name>
</gene>
<comment type="similarity">
    <text evidence="1 4">Belongs to the glycerate kinase type-1 family.</text>
</comment>
<dbReference type="InterPro" id="IPR018197">
    <property type="entry name" value="Glycerate_kinase_RE-like"/>
</dbReference>
<dbReference type="EMBL" id="AP023366">
    <property type="protein sequence ID" value="BCJ88046.1"/>
    <property type="molecule type" value="Genomic_DNA"/>
</dbReference>
<dbReference type="Gene3D" id="3.90.1510.10">
    <property type="entry name" value="Glycerate kinase, domain 2"/>
    <property type="match status" value="1"/>
</dbReference>
<dbReference type="InterPro" id="IPR036129">
    <property type="entry name" value="Glycerate_kinase_sf"/>
</dbReference>
<evidence type="ECO:0000256" key="4">
    <source>
        <dbReference type="PIRNR" id="PIRNR006078"/>
    </source>
</evidence>
<dbReference type="InterPro" id="IPR004381">
    <property type="entry name" value="Glycerate_kinase"/>
</dbReference>
<dbReference type="NCBIfam" id="TIGR00045">
    <property type="entry name" value="glycerate kinase"/>
    <property type="match status" value="1"/>
</dbReference>
<evidence type="ECO:0000256" key="3">
    <source>
        <dbReference type="ARBA" id="ARBA00022777"/>
    </source>
</evidence>